<organism evidence="1 2">
    <name type="scientific">Moorena producens PAL-8-15-08-1</name>
    <dbReference type="NCBI Taxonomy" id="1458985"/>
    <lineage>
        <taxon>Bacteria</taxon>
        <taxon>Bacillati</taxon>
        <taxon>Cyanobacteriota</taxon>
        <taxon>Cyanophyceae</taxon>
        <taxon>Coleofasciculales</taxon>
        <taxon>Coleofasciculaceae</taxon>
        <taxon>Moorena</taxon>
    </lineage>
</organism>
<name>A0A1D8TXV7_9CYAN</name>
<dbReference type="Proteomes" id="UP000177870">
    <property type="component" value="Chromosome"/>
</dbReference>
<sequence length="322" mass="36992">MRVLVGLSVLMCLLIEQESFSEQTLKLLEIIESQRMEGYVAKATVDKFFYYAKILRGEKDAREILSMVMGILKECSVDNAILEKEQFYNLIELTGFEVAEELVYAIANNLEALVTLNAQKLNYMGSIFPVLSVKQVLDRQPLENSFLLSEPIDEPKLEPETSLLNTWQTELDQKRVKLNNWLGNDFREAEQENWHPWEAIVGIIQQQFAFRSACMDMDIKRSKGVKKISWDNECQMALVVDVAIESNNEVVIILQLYAISKPNYLPENTKMIVLDDSGKTFLQAESKLGDLGIQLRFSADYGEQFSVKIDYNNYSFTELFMV</sequence>
<dbReference type="Pfam" id="PF08852">
    <property type="entry name" value="DUF1822"/>
    <property type="match status" value="1"/>
</dbReference>
<dbReference type="STRING" id="1458985.BJP34_26325"/>
<accession>A0A1D8TXV7</accession>
<evidence type="ECO:0000313" key="2">
    <source>
        <dbReference type="Proteomes" id="UP000177870"/>
    </source>
</evidence>
<dbReference type="KEGG" id="mpro:BJP34_26325"/>
<dbReference type="AlphaFoldDB" id="A0A1D8TXV7"/>
<evidence type="ECO:0000313" key="1">
    <source>
        <dbReference type="EMBL" id="AOX02489.1"/>
    </source>
</evidence>
<dbReference type="EMBL" id="CP017599">
    <property type="protein sequence ID" value="AOX02489.1"/>
    <property type="molecule type" value="Genomic_DNA"/>
</dbReference>
<gene>
    <name evidence="1" type="ORF">BJP34_26325</name>
</gene>
<protein>
    <recommendedName>
        <fullName evidence="3">DUF1822 domain-containing protein</fullName>
    </recommendedName>
</protein>
<evidence type="ECO:0008006" key="3">
    <source>
        <dbReference type="Google" id="ProtNLM"/>
    </source>
</evidence>
<reference evidence="2" key="1">
    <citation type="submission" date="2016-10" db="EMBL/GenBank/DDBJ databases">
        <title>Comparative genomics uncovers the prolific and rare metabolic potential of the cyanobacterial genus Moorea.</title>
        <authorList>
            <person name="Leao T."/>
            <person name="Castelao G."/>
            <person name="Korobeynikov A."/>
            <person name="Monroe E.A."/>
            <person name="Podell S."/>
            <person name="Glukhov E."/>
            <person name="Allen E."/>
            <person name="Gerwick W.H."/>
            <person name="Gerwick L."/>
        </authorList>
    </citation>
    <scope>NUCLEOTIDE SEQUENCE [LARGE SCALE GENOMIC DNA]</scope>
    <source>
        <strain evidence="2">PAL-8-15-08-1</strain>
    </source>
</reference>
<dbReference type="InterPro" id="IPR014951">
    <property type="entry name" value="DUF1822"/>
</dbReference>
<proteinExistence type="predicted"/>